<sequence>MAKKLSASKISKIIEYKNAGHSQHYTASKLHVNQSTVSHYWGQFDLMSETEGLETATEMFGGGDATEINALAAELKEEHLSVPEAKVGFKVHELFQKLGVDLEDYEHVIKACLKLEETGFLDTAAELVELEETLGKSGLDVISDLKVAENKRQEVQSEVDQLYSLIKNTKKEIKGLEEQKKTTENDLAQYMKYCAMTAFRLKLVEDLSMALKKAGVPDYVITSYLERQAILDDAGLDISLLANIVTQSKMATSVDGGQELLTSLVEYGSLKATNATLSAKQKALKESVAGLEAQAELKGELAADIAVLSVEKAALEPYVKKLQSAKDDYQLLQSKIGELEQSGMKFVEQSKQRLQERLELESSIDALTEKTGDLIKKGNQVIQLNQEIANLEEKKKQLNNEWQSFWGFVALVCEQPLKGLETFSQLLPLLVESVKKGRYKAVTLRNHVVQTLTGTTFELPMCCACPHIVAQSITRPEVFVPKSSLTGLAVSIFNDWLASPAYNPAVPISVRCPKIEITAIEPPLLLQPGTLNSISDESPAG</sequence>
<feature type="coiled-coil region" evidence="1">
    <location>
        <begin position="374"/>
        <end position="401"/>
    </location>
</feature>
<evidence type="ECO:0000256" key="1">
    <source>
        <dbReference type="SAM" id="Coils"/>
    </source>
</evidence>
<dbReference type="AlphaFoldDB" id="A0A2P5P4Q8"/>
<comment type="caution">
    <text evidence="2">The sequence shown here is derived from an EMBL/GenBank/DDBJ whole genome shotgun (WGS) entry which is preliminary data.</text>
</comment>
<keyword evidence="3" id="KW-1185">Reference proteome</keyword>
<evidence type="ECO:0000313" key="2">
    <source>
        <dbReference type="EMBL" id="PPD57277.1"/>
    </source>
</evidence>
<proteinExistence type="predicted"/>
<evidence type="ECO:0000313" key="3">
    <source>
        <dbReference type="Proteomes" id="UP000235653"/>
    </source>
</evidence>
<gene>
    <name evidence="2" type="ORF">JP09_009505</name>
</gene>
<reference evidence="2 3" key="1">
    <citation type="journal article" date="2017" name="ISME J.">
        <title>Grape pomace compost harbors organohalide-respiring Dehalogenimonas species with novel reductive dehalogenase genes.</title>
        <authorList>
            <person name="Yang Y."/>
            <person name="Higgins S.A."/>
            <person name="Yan J."/>
            <person name="Simsir B."/>
            <person name="Chourey K."/>
            <person name="Iyer R."/>
            <person name="Hettich R.L."/>
            <person name="Baldwin B."/>
            <person name="Ogles D.M."/>
            <person name="Loffler F.E."/>
        </authorList>
    </citation>
    <scope>NUCLEOTIDE SEQUENCE [LARGE SCALE GENOMIC DNA]</scope>
    <source>
        <strain evidence="2 3">GP</strain>
    </source>
</reference>
<keyword evidence="1" id="KW-0175">Coiled coil</keyword>
<dbReference type="Proteomes" id="UP000235653">
    <property type="component" value="Unassembled WGS sequence"/>
</dbReference>
<accession>A0A2P5P4Q8</accession>
<organism evidence="2 3">
    <name type="scientific">Dehalogenimonas etheniformans</name>
    <dbReference type="NCBI Taxonomy" id="1536648"/>
    <lineage>
        <taxon>Bacteria</taxon>
        <taxon>Bacillati</taxon>
        <taxon>Chloroflexota</taxon>
        <taxon>Dehalococcoidia</taxon>
        <taxon>Dehalococcoidales</taxon>
        <taxon>Dehalococcoidaceae</taxon>
        <taxon>Dehalogenimonas</taxon>
    </lineage>
</organism>
<dbReference type="EMBL" id="JQAN02000014">
    <property type="protein sequence ID" value="PPD57277.1"/>
    <property type="molecule type" value="Genomic_DNA"/>
</dbReference>
<name>A0A2P5P4Q8_9CHLR</name>
<protein>
    <submittedName>
        <fullName evidence="2">Uncharacterized protein</fullName>
    </submittedName>
</protein>
<feature type="coiled-coil region" evidence="1">
    <location>
        <begin position="145"/>
        <end position="193"/>
    </location>
</feature>
<dbReference type="RefSeq" id="WP_102331471.1">
    <property type="nucleotide sequence ID" value="NZ_CP058566.2"/>
</dbReference>